<organism evidence="2 3">
    <name type="scientific">Sus scrofa</name>
    <name type="common">Pig</name>
    <dbReference type="NCBI Taxonomy" id="9823"/>
    <lineage>
        <taxon>Eukaryota</taxon>
        <taxon>Metazoa</taxon>
        <taxon>Chordata</taxon>
        <taxon>Craniata</taxon>
        <taxon>Vertebrata</taxon>
        <taxon>Euteleostomi</taxon>
        <taxon>Mammalia</taxon>
        <taxon>Eutheria</taxon>
        <taxon>Laurasiatheria</taxon>
        <taxon>Artiodactyla</taxon>
        <taxon>Suina</taxon>
        <taxon>Suidae</taxon>
        <taxon>Sus</taxon>
    </lineage>
</organism>
<keyword evidence="1" id="KW-0812">Transmembrane</keyword>
<evidence type="ECO:0000313" key="2">
    <source>
        <dbReference type="Ensembl" id="ENSSSCP00030039322.1"/>
    </source>
</evidence>
<dbReference type="Ensembl" id="ENSSSCT00040035382.1">
    <property type="protein sequence ID" value="ENSSSCP00040014668.1"/>
    <property type="gene ID" value="ENSSSCG00040026428.1"/>
</dbReference>
<accession>A0A8D0XPW6</accession>
<dbReference type="Proteomes" id="UP000694570">
    <property type="component" value="Unplaced"/>
</dbReference>
<keyword evidence="1" id="KW-0472">Membrane</keyword>
<feature type="transmembrane region" description="Helical" evidence="1">
    <location>
        <begin position="6"/>
        <end position="25"/>
    </location>
</feature>
<evidence type="ECO:0000313" key="3">
    <source>
        <dbReference type="Proteomes" id="UP000694570"/>
    </source>
</evidence>
<sequence length="55" mass="6342">YLYVKIFLSLLYVHNIIIFTIFLQLSTLSSPLTSKPTHPLPRFYSVQMNSISPTP</sequence>
<proteinExistence type="predicted"/>
<dbReference type="Ensembl" id="ENSSSCT00030085324.1">
    <property type="protein sequence ID" value="ENSSSCP00030039322.1"/>
    <property type="gene ID" value="ENSSSCG00030061044.1"/>
</dbReference>
<name>A0A8D0XPW6_PIG</name>
<reference evidence="2" key="1">
    <citation type="submission" date="2025-05" db="UniProtKB">
        <authorList>
            <consortium name="Ensembl"/>
        </authorList>
    </citation>
    <scope>IDENTIFICATION</scope>
</reference>
<protein>
    <submittedName>
        <fullName evidence="2">Uncharacterized protein</fullName>
    </submittedName>
</protein>
<keyword evidence="1" id="KW-1133">Transmembrane helix</keyword>
<dbReference type="AlphaFoldDB" id="A0A8D0XPW6"/>
<evidence type="ECO:0000256" key="1">
    <source>
        <dbReference type="SAM" id="Phobius"/>
    </source>
</evidence>
<dbReference type="Proteomes" id="UP000694722">
    <property type="component" value="Unplaced"/>
</dbReference>